<dbReference type="PANTHER" id="PTHR42852">
    <property type="entry name" value="THIOL:DISULFIDE INTERCHANGE PROTEIN DSBE"/>
    <property type="match status" value="1"/>
</dbReference>
<keyword evidence="1" id="KW-1015">Disulfide bond</keyword>
<dbReference type="PANTHER" id="PTHR42852:SF13">
    <property type="entry name" value="PROTEIN DIPZ"/>
    <property type="match status" value="1"/>
</dbReference>
<dbReference type="InterPro" id="IPR036249">
    <property type="entry name" value="Thioredoxin-like_sf"/>
</dbReference>
<dbReference type="InterPro" id="IPR000866">
    <property type="entry name" value="AhpC/TSA"/>
</dbReference>
<dbReference type="RefSeq" id="WP_342469707.1">
    <property type="nucleotide sequence ID" value="NZ_JBHSNQ010000048.1"/>
</dbReference>
<dbReference type="PROSITE" id="PS51352">
    <property type="entry name" value="THIOREDOXIN_2"/>
    <property type="match status" value="1"/>
</dbReference>
<dbReference type="Gene3D" id="3.40.30.10">
    <property type="entry name" value="Glutaredoxin"/>
    <property type="match status" value="1"/>
</dbReference>
<accession>A0ABW0R8S6</accession>
<evidence type="ECO:0000313" key="5">
    <source>
        <dbReference type="Proteomes" id="UP001595978"/>
    </source>
</evidence>
<dbReference type="PROSITE" id="PS00194">
    <property type="entry name" value="THIOREDOXIN_1"/>
    <property type="match status" value="1"/>
</dbReference>
<dbReference type="Proteomes" id="UP001595978">
    <property type="component" value="Unassembled WGS sequence"/>
</dbReference>
<evidence type="ECO:0000313" key="4">
    <source>
        <dbReference type="EMBL" id="MFC5541084.1"/>
    </source>
</evidence>
<evidence type="ECO:0000259" key="3">
    <source>
        <dbReference type="PROSITE" id="PS51352"/>
    </source>
</evidence>
<gene>
    <name evidence="4" type="ORF">ACFPOH_04745</name>
</gene>
<organism evidence="4 5">
    <name type="scientific">Ureibacillus suwonensis</name>
    <dbReference type="NCBI Taxonomy" id="313007"/>
    <lineage>
        <taxon>Bacteria</taxon>
        <taxon>Bacillati</taxon>
        <taxon>Bacillota</taxon>
        <taxon>Bacilli</taxon>
        <taxon>Bacillales</taxon>
        <taxon>Caryophanaceae</taxon>
        <taxon>Ureibacillus</taxon>
    </lineage>
</organism>
<name>A0ABW0R8S6_9BACL</name>
<evidence type="ECO:0000256" key="2">
    <source>
        <dbReference type="SAM" id="Phobius"/>
    </source>
</evidence>
<keyword evidence="5" id="KW-1185">Reference proteome</keyword>
<dbReference type="InterPro" id="IPR017937">
    <property type="entry name" value="Thioredoxin_CS"/>
</dbReference>
<feature type="domain" description="Thioredoxin" evidence="3">
    <location>
        <begin position="78"/>
        <end position="216"/>
    </location>
</feature>
<comment type="caution">
    <text evidence="4">The sequence shown here is derived from an EMBL/GenBank/DDBJ whole genome shotgun (WGS) entry which is preliminary data.</text>
</comment>
<keyword evidence="2" id="KW-1133">Transmembrane helix</keyword>
<sequence>MGKRNVSIFFLLLIVTTMVWTIYSSFFKERTSEGEMFTEDEFIDFLYQNLGMEEPHDIVPLDATDGHSHDEELETSYQPMNVEALDFQLKTIHNETIRLSELKGKKILLNFWTSWCPPCKEEMQELNEFYDQYAIRNDIEILAINVTDQEFSIDDVRDFSVQYQLQFPVLLDERGEVSKKYQIMTIPTSFIIHEDGTVIEKIVGPVTKDVLLEKFQ</sequence>
<reference evidence="5" key="1">
    <citation type="journal article" date="2019" name="Int. J. Syst. Evol. Microbiol.">
        <title>The Global Catalogue of Microorganisms (GCM) 10K type strain sequencing project: providing services to taxonomists for standard genome sequencing and annotation.</title>
        <authorList>
            <consortium name="The Broad Institute Genomics Platform"/>
            <consortium name="The Broad Institute Genome Sequencing Center for Infectious Disease"/>
            <person name="Wu L."/>
            <person name="Ma J."/>
        </authorList>
    </citation>
    <scope>NUCLEOTIDE SEQUENCE [LARGE SCALE GENOMIC DNA]</scope>
    <source>
        <strain evidence="5">CCUG 56331</strain>
    </source>
</reference>
<feature type="transmembrane region" description="Helical" evidence="2">
    <location>
        <begin position="6"/>
        <end position="26"/>
    </location>
</feature>
<dbReference type="SUPFAM" id="SSF52833">
    <property type="entry name" value="Thioredoxin-like"/>
    <property type="match status" value="1"/>
</dbReference>
<proteinExistence type="predicted"/>
<keyword evidence="2" id="KW-0812">Transmembrane</keyword>
<dbReference type="Pfam" id="PF00578">
    <property type="entry name" value="AhpC-TSA"/>
    <property type="match status" value="1"/>
</dbReference>
<dbReference type="EMBL" id="JBHSNQ010000048">
    <property type="protein sequence ID" value="MFC5541084.1"/>
    <property type="molecule type" value="Genomic_DNA"/>
</dbReference>
<protein>
    <submittedName>
        <fullName evidence="4">TlpA disulfide reductase family protein</fullName>
    </submittedName>
</protein>
<dbReference type="InterPro" id="IPR050553">
    <property type="entry name" value="Thioredoxin_ResA/DsbE_sf"/>
</dbReference>
<dbReference type="InterPro" id="IPR013766">
    <property type="entry name" value="Thioredoxin_domain"/>
</dbReference>
<dbReference type="CDD" id="cd02966">
    <property type="entry name" value="TlpA_like_family"/>
    <property type="match status" value="1"/>
</dbReference>
<keyword evidence="2" id="KW-0472">Membrane</keyword>
<evidence type="ECO:0000256" key="1">
    <source>
        <dbReference type="ARBA" id="ARBA00023157"/>
    </source>
</evidence>